<protein>
    <recommendedName>
        <fullName evidence="5">Fe-S oxidoreductase</fullName>
    </recommendedName>
</protein>
<evidence type="ECO:0008006" key="5">
    <source>
        <dbReference type="Google" id="ProtNLM"/>
    </source>
</evidence>
<evidence type="ECO:0000313" key="4">
    <source>
        <dbReference type="Proteomes" id="UP000072867"/>
    </source>
</evidence>
<evidence type="ECO:0000256" key="1">
    <source>
        <dbReference type="SAM" id="MobiDB-lite"/>
    </source>
</evidence>
<evidence type="ECO:0000256" key="2">
    <source>
        <dbReference type="SAM" id="SignalP"/>
    </source>
</evidence>
<feature type="compositionally biased region" description="Low complexity" evidence="1">
    <location>
        <begin position="21"/>
        <end position="47"/>
    </location>
</feature>
<feature type="compositionally biased region" description="Pro residues" evidence="1">
    <location>
        <begin position="77"/>
        <end position="88"/>
    </location>
</feature>
<feature type="chain" id="PRO_5007548082" description="Fe-S oxidoreductase" evidence="2">
    <location>
        <begin position="19"/>
        <end position="129"/>
    </location>
</feature>
<evidence type="ECO:0000313" key="3">
    <source>
        <dbReference type="EMBL" id="KTT70902.1"/>
    </source>
</evidence>
<feature type="compositionally biased region" description="Low complexity" evidence="1">
    <location>
        <begin position="55"/>
        <end position="76"/>
    </location>
</feature>
<name>A0A147I0K5_9SPHN</name>
<dbReference type="AlphaFoldDB" id="A0A147I0K5"/>
<feature type="signal peptide" evidence="2">
    <location>
        <begin position="1"/>
        <end position="18"/>
    </location>
</feature>
<comment type="caution">
    <text evidence="3">The sequence shown here is derived from an EMBL/GenBank/DDBJ whole genome shotgun (WGS) entry which is preliminary data.</text>
</comment>
<proteinExistence type="predicted"/>
<sequence>MKLVFLAATALMATPALAQTTTQTDTTAQAGAQTGTTDTTAQAGMQTSTSADTTNGSMQANAAASAATMTAGGYQPAQPPMAAPPAPGAPVIFKQAPTPEQAYPAPAPLKSYPICKKGQYDQCRQRGGK</sequence>
<keyword evidence="2" id="KW-0732">Signal</keyword>
<accession>A0A147I0K5</accession>
<dbReference type="EMBL" id="LDTD01000045">
    <property type="protein sequence ID" value="KTT70902.1"/>
    <property type="molecule type" value="Genomic_DNA"/>
</dbReference>
<organism evidence="3 4">
    <name type="scientific">Sphingomonas sanguinis</name>
    <dbReference type="NCBI Taxonomy" id="33051"/>
    <lineage>
        <taxon>Bacteria</taxon>
        <taxon>Pseudomonadati</taxon>
        <taxon>Pseudomonadota</taxon>
        <taxon>Alphaproteobacteria</taxon>
        <taxon>Sphingomonadales</taxon>
        <taxon>Sphingomonadaceae</taxon>
        <taxon>Sphingomonas</taxon>
    </lineage>
</organism>
<reference evidence="3 4" key="1">
    <citation type="journal article" date="2016" name="Front. Microbiol.">
        <title>Genomic Resource of Rice Seed Associated Bacteria.</title>
        <authorList>
            <person name="Midha S."/>
            <person name="Bansal K."/>
            <person name="Sharma S."/>
            <person name="Kumar N."/>
            <person name="Patil P.P."/>
            <person name="Chaudhry V."/>
            <person name="Patil P.B."/>
        </authorList>
    </citation>
    <scope>NUCLEOTIDE SEQUENCE [LARGE SCALE GENOMIC DNA]</scope>
    <source>
        <strain evidence="3 4">NS319</strain>
    </source>
</reference>
<feature type="region of interest" description="Disordered" evidence="1">
    <location>
        <begin position="21"/>
        <end position="111"/>
    </location>
</feature>
<gene>
    <name evidence="3" type="ORF">NS319_07150</name>
</gene>
<dbReference type="Proteomes" id="UP000072867">
    <property type="component" value="Unassembled WGS sequence"/>
</dbReference>
<dbReference type="PATRIC" id="fig|33051.3.peg.2445"/>
<dbReference type="RefSeq" id="WP_058733033.1">
    <property type="nucleotide sequence ID" value="NZ_LDTD01000045.1"/>
</dbReference>
<dbReference type="STRING" id="33051.SB4_13345"/>